<accession>A0ABN8LXB9</accession>
<keyword evidence="1" id="KW-0812">Transmembrane</keyword>
<sequence length="140" mass="15815">VIWYPKPQPRRAAMTSRTTYGSQSSLNEDALEVNDCDQFPLNGGDTQDSIEVDRTSEEELASVCTVVSPNFNFRVRIHEIPTYQLFLAGYLLLVLVVFSVCICVNTKSAWGIYAPIVVVVVLFGALLYRNYREGRFHFAD</sequence>
<keyword evidence="1" id="KW-1133">Transmembrane helix</keyword>
<gene>
    <name evidence="2" type="ORF">PEVE_00006845</name>
</gene>
<comment type="caution">
    <text evidence="2">The sequence shown here is derived from an EMBL/GenBank/DDBJ whole genome shotgun (WGS) entry which is preliminary data.</text>
</comment>
<evidence type="ECO:0000313" key="2">
    <source>
        <dbReference type="EMBL" id="CAH3020369.1"/>
    </source>
</evidence>
<reference evidence="2 3" key="1">
    <citation type="submission" date="2022-05" db="EMBL/GenBank/DDBJ databases">
        <authorList>
            <consortium name="Genoscope - CEA"/>
            <person name="William W."/>
        </authorList>
    </citation>
    <scope>NUCLEOTIDE SEQUENCE [LARGE SCALE GENOMIC DNA]</scope>
</reference>
<feature type="transmembrane region" description="Helical" evidence="1">
    <location>
        <begin position="108"/>
        <end position="128"/>
    </location>
</feature>
<protein>
    <submittedName>
        <fullName evidence="2">Uncharacterized protein</fullName>
    </submittedName>
</protein>
<evidence type="ECO:0000313" key="3">
    <source>
        <dbReference type="Proteomes" id="UP001159427"/>
    </source>
</evidence>
<feature type="transmembrane region" description="Helical" evidence="1">
    <location>
        <begin position="83"/>
        <end position="102"/>
    </location>
</feature>
<dbReference type="EMBL" id="CALNXI010000145">
    <property type="protein sequence ID" value="CAH3020369.1"/>
    <property type="molecule type" value="Genomic_DNA"/>
</dbReference>
<keyword evidence="3" id="KW-1185">Reference proteome</keyword>
<organism evidence="2 3">
    <name type="scientific">Porites evermanni</name>
    <dbReference type="NCBI Taxonomy" id="104178"/>
    <lineage>
        <taxon>Eukaryota</taxon>
        <taxon>Metazoa</taxon>
        <taxon>Cnidaria</taxon>
        <taxon>Anthozoa</taxon>
        <taxon>Hexacorallia</taxon>
        <taxon>Scleractinia</taxon>
        <taxon>Fungiina</taxon>
        <taxon>Poritidae</taxon>
        <taxon>Porites</taxon>
    </lineage>
</organism>
<evidence type="ECO:0000256" key="1">
    <source>
        <dbReference type="SAM" id="Phobius"/>
    </source>
</evidence>
<keyword evidence="1" id="KW-0472">Membrane</keyword>
<name>A0ABN8LXB9_9CNID</name>
<proteinExistence type="predicted"/>
<dbReference type="Proteomes" id="UP001159427">
    <property type="component" value="Unassembled WGS sequence"/>
</dbReference>
<feature type="non-terminal residue" evidence="2">
    <location>
        <position position="1"/>
    </location>
</feature>
<feature type="non-terminal residue" evidence="2">
    <location>
        <position position="140"/>
    </location>
</feature>